<protein>
    <submittedName>
        <fullName evidence="1">Uncharacterized protein</fullName>
    </submittedName>
</protein>
<dbReference type="HOGENOM" id="CLU_2096848_0_0_1"/>
<dbReference type="VEuPathDB" id="MicrosporidiaDB:EDEG_04048"/>
<comment type="caution">
    <text evidence="1">The sequence shown here is derived from an EMBL/GenBank/DDBJ whole genome shotgun (WGS) entry which is preliminary data.</text>
</comment>
<reference evidence="1 2" key="1">
    <citation type="submission" date="2011-08" db="EMBL/GenBank/DDBJ databases">
        <authorList>
            <person name="Liu Z.J."/>
            <person name="Shi F.L."/>
            <person name="Lu J.Q."/>
            <person name="Li M."/>
            <person name="Wang Z.L."/>
        </authorList>
    </citation>
    <scope>NUCLEOTIDE SEQUENCE [LARGE SCALE GENOMIC DNA]</scope>
    <source>
        <strain evidence="1 2">USNM 41457</strain>
    </source>
</reference>
<keyword evidence="2" id="KW-1185">Reference proteome</keyword>
<dbReference type="EMBL" id="AFBI03000216">
    <property type="protein sequence ID" value="EJW01233.1"/>
    <property type="molecule type" value="Genomic_DNA"/>
</dbReference>
<dbReference type="AlphaFoldDB" id="J8ZNH6"/>
<reference evidence="2" key="2">
    <citation type="submission" date="2015-07" db="EMBL/GenBank/DDBJ databases">
        <title>Contrasting host-pathogen interactions and genome evolution in two generalist and specialist microsporidian pathogens of mosquitoes.</title>
        <authorList>
            <consortium name="The Broad Institute Genomics Platform"/>
            <consortium name="The Broad Institute Genome Sequencing Center for Infectious Disease"/>
            <person name="Cuomo C.A."/>
            <person name="Sanscrainte N.D."/>
            <person name="Goldberg J.M."/>
            <person name="Heiman D."/>
            <person name="Young S."/>
            <person name="Zeng Q."/>
            <person name="Becnel J.J."/>
            <person name="Birren B.W."/>
        </authorList>
    </citation>
    <scope>NUCLEOTIDE SEQUENCE [LARGE SCALE GENOMIC DNA]</scope>
    <source>
        <strain evidence="2">USNM 41457</strain>
    </source>
</reference>
<gene>
    <name evidence="1" type="ORF">EDEG_04048</name>
</gene>
<evidence type="ECO:0000313" key="1">
    <source>
        <dbReference type="EMBL" id="EJW01233.1"/>
    </source>
</evidence>
<dbReference type="InParanoid" id="J8ZNH6"/>
<accession>J8ZNH6</accession>
<dbReference type="Proteomes" id="UP000003163">
    <property type="component" value="Unassembled WGS sequence"/>
</dbReference>
<evidence type="ECO:0000313" key="2">
    <source>
        <dbReference type="Proteomes" id="UP000003163"/>
    </source>
</evidence>
<name>J8ZNH6_EDHAE</name>
<proteinExistence type="predicted"/>
<sequence length="116" mass="13424">MTKSVGLRIYTSFSNQFTIRCSNRVPLVSWVCSSWMNCCGLEGESLFTVPNVLGSYEAILLAAKMIFKSLQSFPAASEVRTVAITYIKKTKKYKKIIFNYKFRFYWKISDIIKTNY</sequence>
<organism evidence="1 2">
    <name type="scientific">Edhazardia aedis (strain USNM 41457)</name>
    <name type="common">Microsporidian parasite</name>
    <dbReference type="NCBI Taxonomy" id="1003232"/>
    <lineage>
        <taxon>Eukaryota</taxon>
        <taxon>Fungi</taxon>
        <taxon>Fungi incertae sedis</taxon>
        <taxon>Microsporidia</taxon>
        <taxon>Edhazardia</taxon>
    </lineage>
</organism>